<name>A0A919DQK3_9ACTN</name>
<dbReference type="EMBL" id="BNBT01000067">
    <property type="protein sequence ID" value="GHE69597.1"/>
    <property type="molecule type" value="Genomic_DNA"/>
</dbReference>
<reference evidence="1" key="2">
    <citation type="submission" date="2020-09" db="EMBL/GenBank/DDBJ databases">
        <authorList>
            <person name="Sun Q."/>
            <person name="Ohkuma M."/>
        </authorList>
    </citation>
    <scope>NUCLEOTIDE SEQUENCE</scope>
    <source>
        <strain evidence="1">JCM 4784</strain>
    </source>
</reference>
<keyword evidence="2" id="KW-1185">Reference proteome</keyword>
<sequence length="65" mass="7086">MAMKVDTKAPRRFTRVLVHSHQKAGGSPDTDSLTARLAAVSGIRVPRAVRMSELALLRACKCPKQ</sequence>
<gene>
    <name evidence="1" type="ORF">GCM10018785_42670</name>
</gene>
<accession>A0A919DQK3</accession>
<evidence type="ECO:0000313" key="1">
    <source>
        <dbReference type="EMBL" id="GHE69597.1"/>
    </source>
</evidence>
<protein>
    <submittedName>
        <fullName evidence="1">Uncharacterized protein</fullName>
    </submittedName>
</protein>
<evidence type="ECO:0000313" key="2">
    <source>
        <dbReference type="Proteomes" id="UP000608024"/>
    </source>
</evidence>
<reference evidence="1" key="1">
    <citation type="journal article" date="2014" name="Int. J. Syst. Evol. Microbiol.">
        <title>Complete genome sequence of Corynebacterium casei LMG S-19264T (=DSM 44701T), isolated from a smear-ripened cheese.</title>
        <authorList>
            <consortium name="US DOE Joint Genome Institute (JGI-PGF)"/>
            <person name="Walter F."/>
            <person name="Albersmeier A."/>
            <person name="Kalinowski J."/>
            <person name="Ruckert C."/>
        </authorList>
    </citation>
    <scope>NUCLEOTIDE SEQUENCE</scope>
    <source>
        <strain evidence="1">JCM 4784</strain>
    </source>
</reference>
<proteinExistence type="predicted"/>
<organism evidence="1 2">
    <name type="scientific">Streptomyces longispororuber</name>
    <dbReference type="NCBI Taxonomy" id="68230"/>
    <lineage>
        <taxon>Bacteria</taxon>
        <taxon>Bacillati</taxon>
        <taxon>Actinomycetota</taxon>
        <taxon>Actinomycetes</taxon>
        <taxon>Kitasatosporales</taxon>
        <taxon>Streptomycetaceae</taxon>
        <taxon>Streptomyces</taxon>
    </lineage>
</organism>
<dbReference type="AlphaFoldDB" id="A0A919DQK3"/>
<comment type="caution">
    <text evidence="1">The sequence shown here is derived from an EMBL/GenBank/DDBJ whole genome shotgun (WGS) entry which is preliminary data.</text>
</comment>
<dbReference type="Proteomes" id="UP000608024">
    <property type="component" value="Unassembled WGS sequence"/>
</dbReference>